<accession>A0A810QDB3</accession>
<proteinExistence type="predicted"/>
<organism evidence="2 3">
    <name type="scientific">Pusillibacter faecalis</name>
    <dbReference type="NCBI Taxonomy" id="2714358"/>
    <lineage>
        <taxon>Bacteria</taxon>
        <taxon>Bacillati</taxon>
        <taxon>Bacillota</taxon>
        <taxon>Clostridia</taxon>
        <taxon>Eubacteriales</taxon>
        <taxon>Oscillospiraceae</taxon>
        <taxon>Pusillibacter</taxon>
    </lineage>
</organism>
<feature type="compositionally biased region" description="Basic residues" evidence="1">
    <location>
        <begin position="43"/>
        <end position="53"/>
    </location>
</feature>
<feature type="compositionally biased region" description="Basic and acidic residues" evidence="1">
    <location>
        <begin position="54"/>
        <end position="69"/>
    </location>
</feature>
<feature type="region of interest" description="Disordered" evidence="1">
    <location>
        <begin position="40"/>
        <end position="69"/>
    </location>
</feature>
<evidence type="ECO:0000313" key="2">
    <source>
        <dbReference type="EMBL" id="BCK84247.1"/>
    </source>
</evidence>
<dbReference type="EMBL" id="AP023420">
    <property type="protein sequence ID" value="BCK84247.1"/>
    <property type="molecule type" value="Genomic_DNA"/>
</dbReference>
<dbReference type="AlphaFoldDB" id="A0A810QDB3"/>
<sequence length="69" mass="8026">MDKSASLDRRSRDICYCRNSIVKIMKMVLASALVTFERVQPQQKKHPAMGRKRAYSEERGKEEKVPELT</sequence>
<reference evidence="2" key="1">
    <citation type="submission" date="2020-09" db="EMBL/GenBank/DDBJ databases">
        <title>New species isolated from human feces.</title>
        <authorList>
            <person name="Kitahara M."/>
            <person name="Shigeno Y."/>
            <person name="Shime M."/>
            <person name="Matsumoto Y."/>
            <person name="Nakamura S."/>
            <person name="Motooka D."/>
            <person name="Fukuoka S."/>
            <person name="Nishikawa H."/>
            <person name="Benno Y."/>
        </authorList>
    </citation>
    <scope>NUCLEOTIDE SEQUENCE</scope>
    <source>
        <strain evidence="2">MM59</strain>
    </source>
</reference>
<dbReference type="KEGG" id="pfaa:MM59RIKEN_15660"/>
<dbReference type="RefSeq" id="WP_213543054.1">
    <property type="nucleotide sequence ID" value="NZ_AP023420.1"/>
</dbReference>
<dbReference type="Proteomes" id="UP000679848">
    <property type="component" value="Chromosome"/>
</dbReference>
<evidence type="ECO:0000313" key="3">
    <source>
        <dbReference type="Proteomes" id="UP000679848"/>
    </source>
</evidence>
<gene>
    <name evidence="2" type="ORF">MM59RIKEN_15660</name>
</gene>
<evidence type="ECO:0000256" key="1">
    <source>
        <dbReference type="SAM" id="MobiDB-lite"/>
    </source>
</evidence>
<name>A0A810QDB3_9FIRM</name>
<keyword evidence="3" id="KW-1185">Reference proteome</keyword>
<protein>
    <submittedName>
        <fullName evidence="2">Uncharacterized protein</fullName>
    </submittedName>
</protein>